<dbReference type="EMBL" id="BPQO01000029">
    <property type="protein sequence ID" value="GJD91617.1"/>
    <property type="molecule type" value="Genomic_DNA"/>
</dbReference>
<reference evidence="1" key="1">
    <citation type="journal article" date="2016" name="Front. Microbiol.">
        <title>Genome Sequence of the Piezophilic, Mesophilic Sulfate-Reducing Bacterium Desulfovibrio indicus J2T.</title>
        <authorList>
            <person name="Cao J."/>
            <person name="Maignien L."/>
            <person name="Shao Z."/>
            <person name="Alain K."/>
            <person name="Jebbar M."/>
        </authorList>
    </citation>
    <scope>NUCLEOTIDE SEQUENCE</scope>
    <source>
        <strain evidence="1">DSM 16372</strain>
    </source>
</reference>
<organism evidence="1 2">
    <name type="scientific">Methylobacterium hispanicum</name>
    <dbReference type="NCBI Taxonomy" id="270350"/>
    <lineage>
        <taxon>Bacteria</taxon>
        <taxon>Pseudomonadati</taxon>
        <taxon>Pseudomonadota</taxon>
        <taxon>Alphaproteobacteria</taxon>
        <taxon>Hyphomicrobiales</taxon>
        <taxon>Methylobacteriaceae</taxon>
        <taxon>Methylobacterium</taxon>
    </lineage>
</organism>
<comment type="caution">
    <text evidence="1">The sequence shown here is derived from an EMBL/GenBank/DDBJ whole genome shotgun (WGS) entry which is preliminary data.</text>
</comment>
<name>A0AAV4ZTU2_9HYPH</name>
<proteinExistence type="predicted"/>
<evidence type="ECO:0000313" key="2">
    <source>
        <dbReference type="Proteomes" id="UP001055247"/>
    </source>
</evidence>
<reference evidence="1" key="2">
    <citation type="submission" date="2021-08" db="EMBL/GenBank/DDBJ databases">
        <authorList>
            <person name="Tani A."/>
            <person name="Ola A."/>
            <person name="Ogura Y."/>
            <person name="Katsura K."/>
            <person name="Hayashi T."/>
        </authorList>
    </citation>
    <scope>NUCLEOTIDE SEQUENCE</scope>
    <source>
        <strain evidence="1">DSM 16372</strain>
    </source>
</reference>
<sequence>MPAPTQEQFDAAPLYRAILPAPGEVERDWSLHEIVVGGLALVRTDTDVGGFEVRLEGVPIAVGAPHEEEGWKGYRIQYLSSDTETMMHADDRDEALRRLGRLVERAVFSQDEILFMRLRGQGVDLDRILEDGEDDLDLALGEPRYGEPQRYVRDGRRVWREGADAPNLWFEVRNDLMRCGEDGEVLCPAASPILAQIDLLRNDPEAVRHLDDVRAIRAAVGEAARIPVVETRFALHFFDLRSNGIPDSVVTQGALEAYHQPAPACFGEEADAGDEAGVPEVVDPSVVPHGRTADRYIGEIMREAAGLHVHFQEIRSGGLYRDPIVRGTMREQMTPYLGGFPMEHVMRSVAPRDPEGYAAFYEFWSAGEVVMEVPVQEHPSQPGYRTQPGHVFRRDGYDALVFADDMALYAYAFPSPPDVAARPDEQETYAPRM</sequence>
<dbReference type="RefSeq" id="WP_238231629.1">
    <property type="nucleotide sequence ID" value="NZ_BPQO01000029.1"/>
</dbReference>
<evidence type="ECO:0000313" key="1">
    <source>
        <dbReference type="EMBL" id="GJD91617.1"/>
    </source>
</evidence>
<accession>A0AAV4ZTU2</accession>
<dbReference type="AlphaFoldDB" id="A0AAV4ZTU2"/>
<gene>
    <name evidence="1" type="ORF">BHAOGJBA_5165</name>
</gene>
<protein>
    <submittedName>
        <fullName evidence="1">Uncharacterized protein</fullName>
    </submittedName>
</protein>
<keyword evidence="2" id="KW-1185">Reference proteome</keyword>
<dbReference type="Proteomes" id="UP001055247">
    <property type="component" value="Unassembled WGS sequence"/>
</dbReference>